<reference evidence="2" key="4">
    <citation type="submission" date="2019-03" db="UniProtKB">
        <authorList>
            <consortium name="EnsemblPlants"/>
        </authorList>
    </citation>
    <scope>IDENTIFICATION</scope>
</reference>
<reference evidence="3" key="2">
    <citation type="journal article" date="2017" name="Nat. Plants">
        <title>The Aegilops tauschii genome reveals multiple impacts of transposons.</title>
        <authorList>
            <person name="Zhao G."/>
            <person name="Zou C."/>
            <person name="Li K."/>
            <person name="Wang K."/>
            <person name="Li T."/>
            <person name="Gao L."/>
            <person name="Zhang X."/>
            <person name="Wang H."/>
            <person name="Yang Z."/>
            <person name="Liu X."/>
            <person name="Jiang W."/>
            <person name="Mao L."/>
            <person name="Kong X."/>
            <person name="Jiao Y."/>
            <person name="Jia J."/>
        </authorList>
    </citation>
    <scope>NUCLEOTIDE SEQUENCE [LARGE SCALE GENOMIC DNA]</scope>
    <source>
        <strain evidence="3">cv. AL8/78</strain>
    </source>
</reference>
<sequence length="259" mass="28455">MQPPLSGAPVTLAPSDTSPPPRVPVHPSPSPAVYTPPAPLPVLSFCPPNHRDESNNSSSNGGRGHGRLSRAPRPAGAIDESSCSTLHGRTRCPLWLRRPPWAPRRWLRPRRHRTGCAAAAAAGRGRGRTSCTTRRRRRRRRRRRCKGGGLAVRATGCSCWRRWRKRRRGRPRRKTSGPPLAPSPRGTRRKGRRWRAPGRRRGRGGPRRPAGSRACTPSTTPSPSSNYPASPPFPELSSPLTTLPILARTIGEFLVRSVG</sequence>
<feature type="compositionally biased region" description="Low complexity" evidence="1">
    <location>
        <begin position="117"/>
        <end position="132"/>
    </location>
</feature>
<name>A0A453SQJ3_AEGTS</name>
<accession>A0A453SQJ3</accession>
<feature type="region of interest" description="Disordered" evidence="1">
    <location>
        <begin position="1"/>
        <end position="82"/>
    </location>
</feature>
<feature type="compositionally biased region" description="Basic residues" evidence="1">
    <location>
        <begin position="133"/>
        <end position="146"/>
    </location>
</feature>
<proteinExistence type="predicted"/>
<dbReference type="EnsemblPlants" id="AET7Gv21027400.1">
    <property type="protein sequence ID" value="AET7Gv21027400.1"/>
    <property type="gene ID" value="AET7Gv21027400"/>
</dbReference>
<organism evidence="2 3">
    <name type="scientific">Aegilops tauschii subsp. strangulata</name>
    <name type="common">Goatgrass</name>
    <dbReference type="NCBI Taxonomy" id="200361"/>
    <lineage>
        <taxon>Eukaryota</taxon>
        <taxon>Viridiplantae</taxon>
        <taxon>Streptophyta</taxon>
        <taxon>Embryophyta</taxon>
        <taxon>Tracheophyta</taxon>
        <taxon>Spermatophyta</taxon>
        <taxon>Magnoliopsida</taxon>
        <taxon>Liliopsida</taxon>
        <taxon>Poales</taxon>
        <taxon>Poaceae</taxon>
        <taxon>BOP clade</taxon>
        <taxon>Pooideae</taxon>
        <taxon>Triticodae</taxon>
        <taxon>Triticeae</taxon>
        <taxon>Triticinae</taxon>
        <taxon>Aegilops</taxon>
    </lineage>
</organism>
<protein>
    <submittedName>
        <fullName evidence="2">Uncharacterized protein</fullName>
    </submittedName>
</protein>
<keyword evidence="3" id="KW-1185">Reference proteome</keyword>
<reference evidence="2" key="5">
    <citation type="journal article" date="2021" name="G3 (Bethesda)">
        <title>Aegilops tauschii genome assembly Aet v5.0 features greater sequence contiguity and improved annotation.</title>
        <authorList>
            <person name="Wang L."/>
            <person name="Zhu T."/>
            <person name="Rodriguez J.C."/>
            <person name="Deal K.R."/>
            <person name="Dubcovsky J."/>
            <person name="McGuire P.E."/>
            <person name="Lux T."/>
            <person name="Spannagl M."/>
            <person name="Mayer K.F.X."/>
            <person name="Baldrich P."/>
            <person name="Meyers B.C."/>
            <person name="Huo N."/>
            <person name="Gu Y.Q."/>
            <person name="Zhou H."/>
            <person name="Devos K.M."/>
            <person name="Bennetzen J.L."/>
            <person name="Unver T."/>
            <person name="Budak H."/>
            <person name="Gulick P.J."/>
            <person name="Galiba G."/>
            <person name="Kalapos B."/>
            <person name="Nelson D.R."/>
            <person name="Li P."/>
            <person name="You F.M."/>
            <person name="Luo M.C."/>
            <person name="Dvorak J."/>
        </authorList>
    </citation>
    <scope>NUCLEOTIDE SEQUENCE [LARGE SCALE GENOMIC DNA]</scope>
    <source>
        <strain evidence="2">cv. AL8/78</strain>
    </source>
</reference>
<feature type="compositionally biased region" description="Pro residues" evidence="1">
    <location>
        <begin position="17"/>
        <end position="40"/>
    </location>
</feature>
<dbReference type="Gramene" id="AET7Gv21027400.1">
    <property type="protein sequence ID" value="AET7Gv21027400.1"/>
    <property type="gene ID" value="AET7Gv21027400"/>
</dbReference>
<dbReference type="Proteomes" id="UP000015105">
    <property type="component" value="Chromosome 7D"/>
</dbReference>
<feature type="region of interest" description="Disordered" evidence="1">
    <location>
        <begin position="117"/>
        <end position="149"/>
    </location>
</feature>
<feature type="region of interest" description="Disordered" evidence="1">
    <location>
        <begin position="165"/>
        <end position="235"/>
    </location>
</feature>
<evidence type="ECO:0000313" key="3">
    <source>
        <dbReference type="Proteomes" id="UP000015105"/>
    </source>
</evidence>
<dbReference type="AlphaFoldDB" id="A0A453SQJ3"/>
<evidence type="ECO:0000256" key="1">
    <source>
        <dbReference type="SAM" id="MobiDB-lite"/>
    </source>
</evidence>
<feature type="compositionally biased region" description="Basic residues" evidence="1">
    <location>
        <begin position="186"/>
        <end position="206"/>
    </location>
</feature>
<reference evidence="2" key="3">
    <citation type="journal article" date="2017" name="Nature">
        <title>Genome sequence of the progenitor of the wheat D genome Aegilops tauschii.</title>
        <authorList>
            <person name="Luo M.C."/>
            <person name="Gu Y.Q."/>
            <person name="Puiu D."/>
            <person name="Wang H."/>
            <person name="Twardziok S.O."/>
            <person name="Deal K.R."/>
            <person name="Huo N."/>
            <person name="Zhu T."/>
            <person name="Wang L."/>
            <person name="Wang Y."/>
            <person name="McGuire P.E."/>
            <person name="Liu S."/>
            <person name="Long H."/>
            <person name="Ramasamy R.K."/>
            <person name="Rodriguez J.C."/>
            <person name="Van S.L."/>
            <person name="Yuan L."/>
            <person name="Wang Z."/>
            <person name="Xia Z."/>
            <person name="Xiao L."/>
            <person name="Anderson O.D."/>
            <person name="Ouyang S."/>
            <person name="Liang Y."/>
            <person name="Zimin A.V."/>
            <person name="Pertea G."/>
            <person name="Qi P."/>
            <person name="Bennetzen J.L."/>
            <person name="Dai X."/>
            <person name="Dawson M.W."/>
            <person name="Muller H.G."/>
            <person name="Kugler K."/>
            <person name="Rivarola-Duarte L."/>
            <person name="Spannagl M."/>
            <person name="Mayer K.F.X."/>
            <person name="Lu F.H."/>
            <person name="Bevan M.W."/>
            <person name="Leroy P."/>
            <person name="Li P."/>
            <person name="You F.M."/>
            <person name="Sun Q."/>
            <person name="Liu Z."/>
            <person name="Lyons E."/>
            <person name="Wicker T."/>
            <person name="Salzberg S.L."/>
            <person name="Devos K.M."/>
            <person name="Dvorak J."/>
        </authorList>
    </citation>
    <scope>NUCLEOTIDE SEQUENCE [LARGE SCALE GENOMIC DNA]</scope>
    <source>
        <strain evidence="2">cv. AL8/78</strain>
    </source>
</reference>
<feature type="compositionally biased region" description="Basic residues" evidence="1">
    <location>
        <begin position="165"/>
        <end position="175"/>
    </location>
</feature>
<feature type="compositionally biased region" description="Low complexity" evidence="1">
    <location>
        <begin position="207"/>
        <end position="228"/>
    </location>
</feature>
<reference evidence="3" key="1">
    <citation type="journal article" date="2014" name="Science">
        <title>Ancient hybridizations among the ancestral genomes of bread wheat.</title>
        <authorList>
            <consortium name="International Wheat Genome Sequencing Consortium,"/>
            <person name="Marcussen T."/>
            <person name="Sandve S.R."/>
            <person name="Heier L."/>
            <person name="Spannagl M."/>
            <person name="Pfeifer M."/>
            <person name="Jakobsen K.S."/>
            <person name="Wulff B.B."/>
            <person name="Steuernagel B."/>
            <person name="Mayer K.F."/>
            <person name="Olsen O.A."/>
        </authorList>
    </citation>
    <scope>NUCLEOTIDE SEQUENCE [LARGE SCALE GENOMIC DNA]</scope>
    <source>
        <strain evidence="3">cv. AL8/78</strain>
    </source>
</reference>
<evidence type="ECO:0000313" key="2">
    <source>
        <dbReference type="EnsemblPlants" id="AET7Gv21027400.1"/>
    </source>
</evidence>